<evidence type="ECO:0000256" key="4">
    <source>
        <dbReference type="ARBA" id="ARBA00022692"/>
    </source>
</evidence>
<keyword evidence="2 7" id="KW-0813">Transport</keyword>
<feature type="transmembrane region" description="Helical" evidence="7">
    <location>
        <begin position="203"/>
        <end position="228"/>
    </location>
</feature>
<dbReference type="PANTHER" id="PTHR43005">
    <property type="entry name" value="BLR7065 PROTEIN"/>
    <property type="match status" value="1"/>
</dbReference>
<dbReference type="Proteomes" id="UP000746584">
    <property type="component" value="Unassembled WGS sequence"/>
</dbReference>
<feature type="region of interest" description="Disordered" evidence="8">
    <location>
        <begin position="1"/>
        <end position="50"/>
    </location>
</feature>
<dbReference type="Gene3D" id="1.10.3720.10">
    <property type="entry name" value="MetI-like"/>
    <property type="match status" value="1"/>
</dbReference>
<reference evidence="11 13" key="3">
    <citation type="submission" date="2021-01" db="EMBL/GenBank/DDBJ databases">
        <title>Sequencing the genomes of 1000 actinobacteria strains.</title>
        <authorList>
            <person name="Klenk H.-P."/>
        </authorList>
    </citation>
    <scope>NUCLEOTIDE SEQUENCE [LARGE SCALE GENOMIC DNA]</scope>
    <source>
        <strain evidence="11 13">DSM 20542</strain>
    </source>
</reference>
<dbReference type="EMBL" id="JAFBCG010000001">
    <property type="protein sequence ID" value="MBM7800851.1"/>
    <property type="molecule type" value="Genomic_DNA"/>
</dbReference>
<evidence type="ECO:0000259" key="9">
    <source>
        <dbReference type="PROSITE" id="PS50928"/>
    </source>
</evidence>
<reference evidence="10" key="1">
    <citation type="journal article" date="2014" name="Int. J. Syst. Evol. Microbiol.">
        <title>Complete genome sequence of Corynebacterium casei LMG S-19264T (=DSM 44701T), isolated from a smear-ripened cheese.</title>
        <authorList>
            <consortium name="US DOE Joint Genome Institute (JGI-PGF)"/>
            <person name="Walter F."/>
            <person name="Albersmeier A."/>
            <person name="Kalinowski J."/>
            <person name="Ruckert C."/>
        </authorList>
    </citation>
    <scope>NUCLEOTIDE SEQUENCE</scope>
    <source>
        <strain evidence="10">JCM 1480</strain>
    </source>
</reference>
<feature type="compositionally biased region" description="Basic and acidic residues" evidence="8">
    <location>
        <begin position="1"/>
        <end position="10"/>
    </location>
</feature>
<feature type="domain" description="ABC transmembrane type-1" evidence="9">
    <location>
        <begin position="125"/>
        <end position="331"/>
    </location>
</feature>
<comment type="subcellular location">
    <subcellularLocation>
        <location evidence="1 7">Cell membrane</location>
        <topology evidence="1 7">Multi-pass membrane protein</topology>
    </subcellularLocation>
</comment>
<keyword evidence="3" id="KW-1003">Cell membrane</keyword>
<feature type="transmembrane region" description="Helical" evidence="7">
    <location>
        <begin position="161"/>
        <end position="183"/>
    </location>
</feature>
<evidence type="ECO:0000256" key="1">
    <source>
        <dbReference type="ARBA" id="ARBA00004651"/>
    </source>
</evidence>
<evidence type="ECO:0000313" key="12">
    <source>
        <dbReference type="Proteomes" id="UP000648535"/>
    </source>
</evidence>
<dbReference type="EMBL" id="BMOI01000018">
    <property type="protein sequence ID" value="GGL11825.1"/>
    <property type="molecule type" value="Genomic_DNA"/>
</dbReference>
<feature type="transmembrane region" description="Helical" evidence="7">
    <location>
        <begin position="57"/>
        <end position="79"/>
    </location>
</feature>
<evidence type="ECO:0000256" key="3">
    <source>
        <dbReference type="ARBA" id="ARBA00022475"/>
    </source>
</evidence>
<dbReference type="RefSeq" id="WP_175328583.1">
    <property type="nucleotide sequence ID" value="NZ_BMOI01000018.1"/>
</dbReference>
<dbReference type="GO" id="GO:0005886">
    <property type="term" value="C:plasma membrane"/>
    <property type="evidence" value="ECO:0007669"/>
    <property type="project" value="UniProtKB-SubCell"/>
</dbReference>
<feature type="transmembrane region" description="Helical" evidence="7">
    <location>
        <begin position="311"/>
        <end position="330"/>
    </location>
</feature>
<dbReference type="CDD" id="cd06261">
    <property type="entry name" value="TM_PBP2"/>
    <property type="match status" value="1"/>
</dbReference>
<protein>
    <submittedName>
        <fullName evidence="11">ABC-type spermidine/putrescine transport system permease subunit I</fullName>
    </submittedName>
</protein>
<feature type="compositionally biased region" description="Low complexity" evidence="8">
    <location>
        <begin position="27"/>
        <end position="41"/>
    </location>
</feature>
<dbReference type="SUPFAM" id="SSF161098">
    <property type="entry name" value="MetI-like"/>
    <property type="match status" value="1"/>
</dbReference>
<dbReference type="GO" id="GO:0055085">
    <property type="term" value="P:transmembrane transport"/>
    <property type="evidence" value="ECO:0007669"/>
    <property type="project" value="InterPro"/>
</dbReference>
<evidence type="ECO:0000313" key="11">
    <source>
        <dbReference type="EMBL" id="MBM7800851.1"/>
    </source>
</evidence>
<evidence type="ECO:0000313" key="10">
    <source>
        <dbReference type="EMBL" id="GGL11825.1"/>
    </source>
</evidence>
<feature type="transmembrane region" description="Helical" evidence="7">
    <location>
        <begin position="265"/>
        <end position="285"/>
    </location>
</feature>
<evidence type="ECO:0000313" key="13">
    <source>
        <dbReference type="Proteomes" id="UP000746584"/>
    </source>
</evidence>
<proteinExistence type="inferred from homology"/>
<dbReference type="PROSITE" id="PS50928">
    <property type="entry name" value="ABC_TM1"/>
    <property type="match status" value="1"/>
</dbReference>
<dbReference type="AlphaFoldDB" id="A0A8H9GEI5"/>
<evidence type="ECO:0000256" key="6">
    <source>
        <dbReference type="ARBA" id="ARBA00023136"/>
    </source>
</evidence>
<organism evidence="10 12">
    <name type="scientific">Curtobacterium luteum</name>
    <dbReference type="NCBI Taxonomy" id="33881"/>
    <lineage>
        <taxon>Bacteria</taxon>
        <taxon>Bacillati</taxon>
        <taxon>Actinomycetota</taxon>
        <taxon>Actinomycetes</taxon>
        <taxon>Micrococcales</taxon>
        <taxon>Microbacteriaceae</taxon>
        <taxon>Curtobacterium</taxon>
    </lineage>
</organism>
<dbReference type="Pfam" id="PF00528">
    <property type="entry name" value="BPD_transp_1"/>
    <property type="match status" value="1"/>
</dbReference>
<comment type="similarity">
    <text evidence="7">Belongs to the binding-protein-dependent transport system permease family.</text>
</comment>
<evidence type="ECO:0000256" key="8">
    <source>
        <dbReference type="SAM" id="MobiDB-lite"/>
    </source>
</evidence>
<keyword evidence="13" id="KW-1185">Reference proteome</keyword>
<sequence>MTQVADREARGASATGLPPVPGHAGGAEDATGAASTAAPGTVDRRAVRSRQTRRARVTGLALVAAPVLVVVLFVGVPVVNAALFSLGFTGGLNEALADIGQDVVHGFSLAVYGTLLRNPVFLRDLGATLGVTALSTGLTIALAVVVAVILRLRGGLVGKTLSVLAVVPIFVPVVIASWSILTFTDAQGFLRSVGAQVGLEFPVWGYTLVAVVFGSVWTSLPFAVLMIAGALQGTPDALVDAAKDAGAGTWRVVWQVLLPMARTPLLIATTFTVIGVLGSFTVPYFTGPNAPTMLGVDISKYFQAYNRPQQSTAMAFIVFAFAAAASVSYLRSTVRSNARELAATNTEAKS</sequence>
<feature type="transmembrane region" description="Helical" evidence="7">
    <location>
        <begin position="125"/>
        <end position="149"/>
    </location>
</feature>
<evidence type="ECO:0000256" key="5">
    <source>
        <dbReference type="ARBA" id="ARBA00022989"/>
    </source>
</evidence>
<keyword evidence="4 7" id="KW-0812">Transmembrane</keyword>
<dbReference type="PANTHER" id="PTHR43005:SF1">
    <property type="entry name" value="SPERMIDINE_PUTRESCINE TRANSPORT SYSTEM PERMEASE PROTEIN"/>
    <property type="match status" value="1"/>
</dbReference>
<reference evidence="10" key="2">
    <citation type="submission" date="2020-09" db="EMBL/GenBank/DDBJ databases">
        <authorList>
            <person name="Sun Q."/>
            <person name="Ohkuma M."/>
        </authorList>
    </citation>
    <scope>NUCLEOTIDE SEQUENCE</scope>
    <source>
        <strain evidence="10">JCM 1480</strain>
    </source>
</reference>
<dbReference type="InterPro" id="IPR000515">
    <property type="entry name" value="MetI-like"/>
</dbReference>
<evidence type="ECO:0000256" key="2">
    <source>
        <dbReference type="ARBA" id="ARBA00022448"/>
    </source>
</evidence>
<accession>A0A8H9GEI5</accession>
<name>A0A8H9GEI5_9MICO</name>
<keyword evidence="5 7" id="KW-1133">Transmembrane helix</keyword>
<comment type="caution">
    <text evidence="10">The sequence shown here is derived from an EMBL/GenBank/DDBJ whole genome shotgun (WGS) entry which is preliminary data.</text>
</comment>
<dbReference type="InterPro" id="IPR035906">
    <property type="entry name" value="MetI-like_sf"/>
</dbReference>
<dbReference type="Proteomes" id="UP000648535">
    <property type="component" value="Unassembled WGS sequence"/>
</dbReference>
<keyword evidence="6 7" id="KW-0472">Membrane</keyword>
<evidence type="ECO:0000256" key="7">
    <source>
        <dbReference type="RuleBase" id="RU363032"/>
    </source>
</evidence>
<gene>
    <name evidence="10" type="ORF">GCM10009769_32360</name>
    <name evidence="11" type="ORF">JOE58_000102</name>
</gene>